<feature type="domain" description="NAC" evidence="6">
    <location>
        <begin position="29"/>
        <end position="176"/>
    </location>
</feature>
<sequence length="176" mass="20035">MSSWNGSTNAATSTSPMLDDDEAKLARVVPPGFKFIPSDAQLIDSYLARKQSGEELEPNRMKEVFDFYNHHPKELTQKYKGYGSNGWYFFTRRYPGDKAAGAKVNNGKRDRRVAGQGFWLSTADSSSIYSKGDLIGWKDTWAYYEVQGPEECQTGDEWILCGVFDREEKKNDDMNK</sequence>
<dbReference type="Gene3D" id="2.170.150.80">
    <property type="entry name" value="NAC domain"/>
    <property type="match status" value="1"/>
</dbReference>
<dbReference type="PANTHER" id="PTHR31719:SF43">
    <property type="entry name" value="NAC TRANSCRIPTION FACTOR 56"/>
    <property type="match status" value="1"/>
</dbReference>
<keyword evidence="3" id="KW-0804">Transcription</keyword>
<evidence type="ECO:0000313" key="7">
    <source>
        <dbReference type="EMBL" id="MCL7040504.1"/>
    </source>
</evidence>
<proteinExistence type="predicted"/>
<evidence type="ECO:0000256" key="4">
    <source>
        <dbReference type="ARBA" id="ARBA00023242"/>
    </source>
</evidence>
<dbReference type="SUPFAM" id="SSF101941">
    <property type="entry name" value="NAC domain"/>
    <property type="match status" value="1"/>
</dbReference>
<dbReference type="GO" id="GO:0006355">
    <property type="term" value="P:regulation of DNA-templated transcription"/>
    <property type="evidence" value="ECO:0007669"/>
    <property type="project" value="InterPro"/>
</dbReference>
<reference evidence="7" key="1">
    <citation type="submission" date="2022-03" db="EMBL/GenBank/DDBJ databases">
        <title>A functionally conserved STORR gene fusion in Papaver species that diverged 16.8 million years ago.</title>
        <authorList>
            <person name="Catania T."/>
        </authorList>
    </citation>
    <scope>NUCLEOTIDE SEQUENCE</scope>
    <source>
        <strain evidence="7">S-191538</strain>
    </source>
</reference>
<organism evidence="7 8">
    <name type="scientific">Papaver nudicaule</name>
    <name type="common">Iceland poppy</name>
    <dbReference type="NCBI Taxonomy" id="74823"/>
    <lineage>
        <taxon>Eukaryota</taxon>
        <taxon>Viridiplantae</taxon>
        <taxon>Streptophyta</taxon>
        <taxon>Embryophyta</taxon>
        <taxon>Tracheophyta</taxon>
        <taxon>Spermatophyta</taxon>
        <taxon>Magnoliopsida</taxon>
        <taxon>Ranunculales</taxon>
        <taxon>Papaveraceae</taxon>
        <taxon>Papaveroideae</taxon>
        <taxon>Papaver</taxon>
    </lineage>
</organism>
<evidence type="ECO:0000256" key="1">
    <source>
        <dbReference type="ARBA" id="ARBA00023015"/>
    </source>
</evidence>
<dbReference type="PANTHER" id="PTHR31719">
    <property type="entry name" value="NAC TRANSCRIPTION FACTOR 56"/>
    <property type="match status" value="1"/>
</dbReference>
<dbReference type="PROSITE" id="PS51005">
    <property type="entry name" value="NAC"/>
    <property type="match status" value="1"/>
</dbReference>
<feature type="compositionally biased region" description="Polar residues" evidence="5">
    <location>
        <begin position="1"/>
        <end position="16"/>
    </location>
</feature>
<dbReference type="Pfam" id="PF02365">
    <property type="entry name" value="NAM"/>
    <property type="match status" value="1"/>
</dbReference>
<dbReference type="InterPro" id="IPR003441">
    <property type="entry name" value="NAC-dom"/>
</dbReference>
<evidence type="ECO:0000256" key="5">
    <source>
        <dbReference type="SAM" id="MobiDB-lite"/>
    </source>
</evidence>
<dbReference type="InterPro" id="IPR036093">
    <property type="entry name" value="NAC_dom_sf"/>
</dbReference>
<comment type="caution">
    <text evidence="7">The sequence shown here is derived from an EMBL/GenBank/DDBJ whole genome shotgun (WGS) entry which is preliminary data.</text>
</comment>
<accession>A0AA41VG05</accession>
<evidence type="ECO:0000256" key="3">
    <source>
        <dbReference type="ARBA" id="ARBA00023163"/>
    </source>
</evidence>
<dbReference type="Proteomes" id="UP001177140">
    <property type="component" value="Unassembled WGS sequence"/>
</dbReference>
<dbReference type="EMBL" id="JAJJMA010213203">
    <property type="protein sequence ID" value="MCL7040504.1"/>
    <property type="molecule type" value="Genomic_DNA"/>
</dbReference>
<gene>
    <name evidence="7" type="ORF">MKW94_000573</name>
</gene>
<dbReference type="GO" id="GO:0003677">
    <property type="term" value="F:DNA binding"/>
    <property type="evidence" value="ECO:0007669"/>
    <property type="project" value="UniProtKB-KW"/>
</dbReference>
<evidence type="ECO:0000313" key="8">
    <source>
        <dbReference type="Proteomes" id="UP001177140"/>
    </source>
</evidence>
<name>A0AA41VG05_PAPNU</name>
<dbReference type="AlphaFoldDB" id="A0AA41VG05"/>
<protein>
    <recommendedName>
        <fullName evidence="6">NAC domain-containing protein</fullName>
    </recommendedName>
</protein>
<evidence type="ECO:0000256" key="2">
    <source>
        <dbReference type="ARBA" id="ARBA00023125"/>
    </source>
</evidence>
<feature type="region of interest" description="Disordered" evidence="5">
    <location>
        <begin position="1"/>
        <end position="22"/>
    </location>
</feature>
<keyword evidence="4" id="KW-0539">Nucleus</keyword>
<keyword evidence="1" id="KW-0805">Transcription regulation</keyword>
<keyword evidence="8" id="KW-1185">Reference proteome</keyword>
<keyword evidence="2" id="KW-0238">DNA-binding</keyword>
<evidence type="ECO:0000259" key="6">
    <source>
        <dbReference type="PROSITE" id="PS51005"/>
    </source>
</evidence>